<evidence type="ECO:0000313" key="1">
    <source>
        <dbReference type="EMBL" id="PWA91399.1"/>
    </source>
</evidence>
<reference evidence="1 2" key="1">
    <citation type="journal article" date="2018" name="Mol. Plant">
        <title>The genome of Artemisia annua provides insight into the evolution of Asteraceae family and artemisinin biosynthesis.</title>
        <authorList>
            <person name="Shen Q."/>
            <person name="Zhang L."/>
            <person name="Liao Z."/>
            <person name="Wang S."/>
            <person name="Yan T."/>
            <person name="Shi P."/>
            <person name="Liu M."/>
            <person name="Fu X."/>
            <person name="Pan Q."/>
            <person name="Wang Y."/>
            <person name="Lv Z."/>
            <person name="Lu X."/>
            <person name="Zhang F."/>
            <person name="Jiang W."/>
            <person name="Ma Y."/>
            <person name="Chen M."/>
            <person name="Hao X."/>
            <person name="Li L."/>
            <person name="Tang Y."/>
            <person name="Lv G."/>
            <person name="Zhou Y."/>
            <person name="Sun X."/>
            <person name="Brodelius P.E."/>
            <person name="Rose J.K.C."/>
            <person name="Tang K."/>
        </authorList>
    </citation>
    <scope>NUCLEOTIDE SEQUENCE [LARGE SCALE GENOMIC DNA]</scope>
    <source>
        <strain evidence="2">cv. Huhao1</strain>
        <tissue evidence="1">Leaf</tissue>
    </source>
</reference>
<proteinExistence type="predicted"/>
<keyword evidence="1" id="KW-0812">Transmembrane</keyword>
<protein>
    <submittedName>
        <fullName evidence="1">PQ-loop repeat family protein / transmembrane family protein</fullName>
    </submittedName>
</protein>
<keyword evidence="2" id="KW-1185">Reference proteome</keyword>
<evidence type="ECO:0000313" key="2">
    <source>
        <dbReference type="Proteomes" id="UP000245207"/>
    </source>
</evidence>
<dbReference type="OrthoDB" id="75720at2759"/>
<dbReference type="AlphaFoldDB" id="A0A2U1Q056"/>
<organism evidence="1 2">
    <name type="scientific">Artemisia annua</name>
    <name type="common">Sweet wormwood</name>
    <dbReference type="NCBI Taxonomy" id="35608"/>
    <lineage>
        <taxon>Eukaryota</taxon>
        <taxon>Viridiplantae</taxon>
        <taxon>Streptophyta</taxon>
        <taxon>Embryophyta</taxon>
        <taxon>Tracheophyta</taxon>
        <taxon>Spermatophyta</taxon>
        <taxon>Magnoliopsida</taxon>
        <taxon>eudicotyledons</taxon>
        <taxon>Gunneridae</taxon>
        <taxon>Pentapetalae</taxon>
        <taxon>asterids</taxon>
        <taxon>campanulids</taxon>
        <taxon>Asterales</taxon>
        <taxon>Asteraceae</taxon>
        <taxon>Asteroideae</taxon>
        <taxon>Anthemideae</taxon>
        <taxon>Artemisiinae</taxon>
        <taxon>Artemisia</taxon>
    </lineage>
</organism>
<gene>
    <name evidence="1" type="ORF">CTI12_AA091080</name>
</gene>
<dbReference type="Proteomes" id="UP000245207">
    <property type="component" value="Unassembled WGS sequence"/>
</dbReference>
<comment type="caution">
    <text evidence="1">The sequence shown here is derived from an EMBL/GenBank/DDBJ whole genome shotgun (WGS) entry which is preliminary data.</text>
</comment>
<sequence>MTNCIILSPILREDNGTRMCQNLSVSAFFDLVFISQHYVLYPVKKTIKSPSADLVTQEPLVTSSEDA</sequence>
<keyword evidence="1" id="KW-0472">Membrane</keyword>
<dbReference type="EMBL" id="PKPP01000546">
    <property type="protein sequence ID" value="PWA91399.1"/>
    <property type="molecule type" value="Genomic_DNA"/>
</dbReference>
<accession>A0A2U1Q056</accession>
<name>A0A2U1Q056_ARTAN</name>